<keyword evidence="4" id="KW-1185">Reference proteome</keyword>
<protein>
    <recommendedName>
        <fullName evidence="5">DUF4124 domain-containing protein</fullName>
    </recommendedName>
</protein>
<feature type="compositionally biased region" description="Pro residues" evidence="1">
    <location>
        <begin position="76"/>
        <end position="91"/>
    </location>
</feature>
<evidence type="ECO:0000256" key="1">
    <source>
        <dbReference type="SAM" id="MobiDB-lite"/>
    </source>
</evidence>
<evidence type="ECO:0000256" key="2">
    <source>
        <dbReference type="SAM" id="SignalP"/>
    </source>
</evidence>
<comment type="caution">
    <text evidence="3">The sequence shown here is derived from an EMBL/GenBank/DDBJ whole genome shotgun (WGS) entry which is preliminary data.</text>
</comment>
<dbReference type="PROSITE" id="PS51257">
    <property type="entry name" value="PROKAR_LIPOPROTEIN"/>
    <property type="match status" value="1"/>
</dbReference>
<gene>
    <name evidence="3" type="ORF">L613_008100000060</name>
</gene>
<feature type="region of interest" description="Disordered" evidence="1">
    <location>
        <begin position="48"/>
        <end position="91"/>
    </location>
</feature>
<feature type="chain" id="PRO_5022102798" description="DUF4124 domain-containing protein" evidence="2">
    <location>
        <begin position="34"/>
        <end position="233"/>
    </location>
</feature>
<evidence type="ECO:0000313" key="4">
    <source>
        <dbReference type="Proteomes" id="UP000321583"/>
    </source>
</evidence>
<feature type="compositionally biased region" description="Polar residues" evidence="1">
    <location>
        <begin position="48"/>
        <end position="61"/>
    </location>
</feature>
<proteinExistence type="predicted"/>
<dbReference type="AlphaFoldDB" id="A0A562D101"/>
<feature type="signal peptide" evidence="2">
    <location>
        <begin position="1"/>
        <end position="33"/>
    </location>
</feature>
<feature type="compositionally biased region" description="Basic and acidic residues" evidence="1">
    <location>
        <begin position="62"/>
        <end position="72"/>
    </location>
</feature>
<accession>A0A562D101</accession>
<reference evidence="3 4" key="1">
    <citation type="submission" date="2019-07" db="EMBL/GenBank/DDBJ databases">
        <title>Genome sequencing of lignin-degrading bacterial isolates.</title>
        <authorList>
            <person name="Gladden J."/>
        </authorList>
    </citation>
    <scope>NUCLEOTIDE SEQUENCE [LARGE SCALE GENOMIC DNA]</scope>
    <source>
        <strain evidence="3 4">J19</strain>
    </source>
</reference>
<evidence type="ECO:0008006" key="5">
    <source>
        <dbReference type="Google" id="ProtNLM"/>
    </source>
</evidence>
<sequence>MPGHGHRAGAVAGATTALLACLAPLLAAAPATAGDALTIYRCTASDGTVSLGNQPCGSGERQQQRTMERPRDPAPGANPVPPAPAQPAPPPRSIVHVVRVQDPEPMYACTAPDGERYLSDQPQGTPRWVPLWVAGRAPPPRLHPPRPPARPGPGRDPVPPVRPPHPGTALVATGTWVQDPCERLPQEEVCARLSDRRYGILRVYHGLMPSERQALDAEQARIDARMARDCGGG</sequence>
<organism evidence="3 4">
    <name type="scientific">Pseudoxanthomonas taiwanensis J19</name>
    <dbReference type="NCBI Taxonomy" id="935569"/>
    <lineage>
        <taxon>Bacteria</taxon>
        <taxon>Pseudomonadati</taxon>
        <taxon>Pseudomonadota</taxon>
        <taxon>Gammaproteobacteria</taxon>
        <taxon>Lysobacterales</taxon>
        <taxon>Lysobacteraceae</taxon>
        <taxon>Pseudoxanthomonas</taxon>
    </lineage>
</organism>
<dbReference type="Proteomes" id="UP000321583">
    <property type="component" value="Unassembled WGS sequence"/>
</dbReference>
<evidence type="ECO:0000313" key="3">
    <source>
        <dbReference type="EMBL" id="TWH03383.1"/>
    </source>
</evidence>
<name>A0A562D101_9GAMM</name>
<keyword evidence="2" id="KW-0732">Signal</keyword>
<dbReference type="EMBL" id="VLJS01000115">
    <property type="protein sequence ID" value="TWH03383.1"/>
    <property type="molecule type" value="Genomic_DNA"/>
</dbReference>
<feature type="region of interest" description="Disordered" evidence="1">
    <location>
        <begin position="139"/>
        <end position="164"/>
    </location>
</feature>